<dbReference type="RefSeq" id="WP_255855993.1">
    <property type="nucleotide sequence ID" value="NZ_CP073347.1"/>
</dbReference>
<keyword evidence="1" id="KW-0812">Transmembrane</keyword>
<reference evidence="2" key="1">
    <citation type="submission" date="2021-04" db="EMBL/GenBank/DDBJ databases">
        <title>Oceanospirillales bacteria with DddD are important DMSP degraders in coastal seawater.</title>
        <authorList>
            <person name="Liu J."/>
        </authorList>
    </citation>
    <scope>NUCLEOTIDE SEQUENCE</scope>
    <source>
        <strain evidence="2">D13-1</strain>
    </source>
</reference>
<protein>
    <submittedName>
        <fullName evidence="2">Uncharacterized protein</fullName>
    </submittedName>
</protein>
<keyword evidence="1" id="KW-0472">Membrane</keyword>
<organism evidence="2 3">
    <name type="scientific">Marinobacterium rhizophilum</name>
    <dbReference type="NCBI Taxonomy" id="420402"/>
    <lineage>
        <taxon>Bacteria</taxon>
        <taxon>Pseudomonadati</taxon>
        <taxon>Pseudomonadota</taxon>
        <taxon>Gammaproteobacteria</taxon>
        <taxon>Oceanospirillales</taxon>
        <taxon>Oceanospirillaceae</taxon>
        <taxon>Marinobacterium</taxon>
    </lineage>
</organism>
<feature type="transmembrane region" description="Helical" evidence="1">
    <location>
        <begin position="50"/>
        <end position="71"/>
    </location>
</feature>
<name>A0ABY5HRH0_9GAMM</name>
<dbReference type="Proteomes" id="UP001058461">
    <property type="component" value="Chromosome"/>
</dbReference>
<keyword evidence="3" id="KW-1185">Reference proteome</keyword>
<evidence type="ECO:0000256" key="1">
    <source>
        <dbReference type="SAM" id="Phobius"/>
    </source>
</evidence>
<evidence type="ECO:0000313" key="2">
    <source>
        <dbReference type="EMBL" id="UTW13804.1"/>
    </source>
</evidence>
<evidence type="ECO:0000313" key="3">
    <source>
        <dbReference type="Proteomes" id="UP001058461"/>
    </source>
</evidence>
<accession>A0ABY5HRH0</accession>
<sequence length="92" mass="9521">MPAHLMSVASKVAIIGGCFLVSHVSASVKGIFWQRPVLYHLVLNIQVSIVYVRFAIPSIALACALSGLFGVSAHDIAVGVGAPDPAGFVYGA</sequence>
<dbReference type="EMBL" id="CP073347">
    <property type="protein sequence ID" value="UTW13804.1"/>
    <property type="molecule type" value="Genomic_DNA"/>
</dbReference>
<proteinExistence type="predicted"/>
<gene>
    <name evidence="2" type="ORF">KDW95_09275</name>
</gene>
<keyword evidence="1" id="KW-1133">Transmembrane helix</keyword>